<comment type="function">
    <text evidence="13">Probable transporter of a GTP-driven Fe(2+) uptake system.</text>
</comment>
<dbReference type="InterPro" id="IPR006073">
    <property type="entry name" value="GTP-bd"/>
</dbReference>
<dbReference type="Gene3D" id="3.40.50.300">
    <property type="entry name" value="P-loop containing nucleotide triphosphate hydrolases"/>
    <property type="match status" value="1"/>
</dbReference>
<feature type="transmembrane region" description="Helical" evidence="13">
    <location>
        <begin position="413"/>
        <end position="439"/>
    </location>
</feature>
<keyword evidence="7 13" id="KW-1133">Transmembrane helix</keyword>
<feature type="transmembrane region" description="Helical" evidence="13">
    <location>
        <begin position="636"/>
        <end position="656"/>
    </location>
</feature>
<dbReference type="PROSITE" id="PS51711">
    <property type="entry name" value="G_FEOB"/>
    <property type="match status" value="1"/>
</dbReference>
<comment type="caution">
    <text evidence="15">The sequence shown here is derived from an EMBL/GenBank/DDBJ whole genome shotgun (WGS) entry which is preliminary data.</text>
</comment>
<feature type="domain" description="FeoB-type G" evidence="14">
    <location>
        <begin position="4"/>
        <end position="171"/>
    </location>
</feature>
<evidence type="ECO:0000256" key="13">
    <source>
        <dbReference type="RuleBase" id="RU362098"/>
    </source>
</evidence>
<dbReference type="InterPro" id="IPR050860">
    <property type="entry name" value="FeoB_GTPase"/>
</dbReference>
<gene>
    <name evidence="15" type="primary">feoB</name>
    <name evidence="15" type="ORF">Q4Q39_11950</name>
</gene>
<dbReference type="EMBL" id="JAUOEM010000004">
    <property type="protein sequence ID" value="MDO5988119.1"/>
    <property type="molecule type" value="Genomic_DNA"/>
</dbReference>
<feature type="transmembrane region" description="Helical" evidence="13">
    <location>
        <begin position="279"/>
        <end position="297"/>
    </location>
</feature>
<feature type="transmembrane region" description="Helical" evidence="13">
    <location>
        <begin position="451"/>
        <end position="472"/>
    </location>
</feature>
<evidence type="ECO:0000256" key="3">
    <source>
        <dbReference type="ARBA" id="ARBA00022475"/>
    </source>
</evidence>
<accession>A0ABT8X3F3</accession>
<dbReference type="PANTHER" id="PTHR43185">
    <property type="entry name" value="FERROUS IRON TRANSPORT PROTEIN B"/>
    <property type="match status" value="1"/>
</dbReference>
<comment type="subcellular location">
    <subcellularLocation>
        <location evidence="13">Cell inner membrane</location>
        <topology evidence="13">Multi-pass membrane protein</topology>
    </subcellularLocation>
    <subcellularLocation>
        <location evidence="1">Cell membrane</location>
        <topology evidence="1">Multi-pass membrane protein</topology>
    </subcellularLocation>
</comment>
<feature type="transmembrane region" description="Helical" evidence="13">
    <location>
        <begin position="335"/>
        <end position="359"/>
    </location>
</feature>
<dbReference type="SUPFAM" id="SSF52540">
    <property type="entry name" value="P-loop containing nucleoside triphosphate hydrolases"/>
    <property type="match status" value="1"/>
</dbReference>
<name>A0ABT8X3F3_9FLAO</name>
<evidence type="ECO:0000259" key="14">
    <source>
        <dbReference type="PROSITE" id="PS51711"/>
    </source>
</evidence>
<dbReference type="InterPro" id="IPR027417">
    <property type="entry name" value="P-loop_NTPase"/>
</dbReference>
<keyword evidence="6" id="KW-0547">Nucleotide-binding</keyword>
<keyword evidence="5 13" id="KW-0812">Transmembrane</keyword>
<evidence type="ECO:0000256" key="9">
    <source>
        <dbReference type="ARBA" id="ARBA00023065"/>
    </source>
</evidence>
<keyword evidence="10 13" id="KW-0342">GTP-binding</keyword>
<comment type="similarity">
    <text evidence="13">Belongs to the TRAFAC class TrmE-Era-EngA-EngB-Septin-like GTPase superfamily. FeoB GTPase (TC 9.A.8) family.</text>
</comment>
<evidence type="ECO:0000256" key="12">
    <source>
        <dbReference type="NCBIfam" id="TIGR00437"/>
    </source>
</evidence>
<evidence type="ECO:0000256" key="8">
    <source>
        <dbReference type="ARBA" id="ARBA00023004"/>
    </source>
</evidence>
<evidence type="ECO:0000313" key="15">
    <source>
        <dbReference type="EMBL" id="MDO5988119.1"/>
    </source>
</evidence>
<keyword evidence="4 13" id="KW-0410">Iron transport</keyword>
<proteinExistence type="inferred from homology"/>
<dbReference type="InterPro" id="IPR011640">
    <property type="entry name" value="Fe2_transport_prot_B_C"/>
</dbReference>
<dbReference type="CDD" id="cd01879">
    <property type="entry name" value="FeoB"/>
    <property type="match status" value="1"/>
</dbReference>
<dbReference type="Pfam" id="PF07664">
    <property type="entry name" value="FeoB_C"/>
    <property type="match status" value="1"/>
</dbReference>
<keyword evidence="16" id="KW-1185">Reference proteome</keyword>
<evidence type="ECO:0000256" key="5">
    <source>
        <dbReference type="ARBA" id="ARBA00022692"/>
    </source>
</evidence>
<dbReference type="NCBIfam" id="TIGR00437">
    <property type="entry name" value="feoB"/>
    <property type="match status" value="1"/>
</dbReference>
<feature type="transmembrane region" description="Helical" evidence="13">
    <location>
        <begin position="510"/>
        <end position="529"/>
    </location>
</feature>
<dbReference type="Proteomes" id="UP001176891">
    <property type="component" value="Unassembled WGS sequence"/>
</dbReference>
<dbReference type="InterPro" id="IPR003373">
    <property type="entry name" value="Fe2_transport_prot-B"/>
</dbReference>
<protein>
    <recommendedName>
        <fullName evidence="12 13">Ferrous iron transport protein B</fullName>
    </recommendedName>
</protein>
<evidence type="ECO:0000256" key="4">
    <source>
        <dbReference type="ARBA" id="ARBA00022496"/>
    </source>
</evidence>
<sequence>MSKQINVALIGNPNTGKTSVFNALTGLNQKVGNYPGITVEKKEGICKLPRGIKAHIIDLPGTYSLNASSLDENVVIELLLNKNDKDFPDVAVVVSDVENLKRNLLLFTQIKDLEIPTLLVINMADRMSYKGISLNIDYLEKHLETKIALISTRKNEGIENLKNLITNFKELPVTPCIDASKIDKDYFDNLRKAFPNQLLYKLWLVITQDVNFGKTDRNEIEAVANFKTKSKGDLKRLQQKETIKRYQFINNVLKKGQTIDITQAKDLRTKLDRILTHKIWGYIIFFIILLVIFQAIYDWSSVPMDFIDNVFASLSEWVKNMLPNGAFTNLLAEGIIPGLGGIIIFIPQIAFLFLFIAVLEESGYMSRVVFLMDRVMRRFGLSGKSVVPLISGTACAIPAIMATRNIENWKERLITILVTPFTTCSARLPVYLIIISLVIPEGHIFILSYQALTLMLLYLIGFGSAVSSAYILNKILKIKSKTFFVVEMPNYKLPMFKNVALTVIEKTKSFVFGAGKIILAISIVLWFLASYGPGEQFNNAETIVKLEYASQNIDEEDLQQKIASHKLEYSFIGLTGRAIEPVIRPLGYDWKIGIALISSFAAREVFVGTLATIYSVGSDEEETIKNRMASEINPILGGPLFTFASGISLLLFYAFAMQCMSTLAIVKKETNSWKWPILQLVIMTVFAYIVALIAFQFLK</sequence>
<feature type="transmembrane region" description="Helical" evidence="13">
    <location>
        <begin position="594"/>
        <end position="616"/>
    </location>
</feature>
<evidence type="ECO:0000256" key="7">
    <source>
        <dbReference type="ARBA" id="ARBA00022989"/>
    </source>
</evidence>
<evidence type="ECO:0000256" key="11">
    <source>
        <dbReference type="ARBA" id="ARBA00023136"/>
    </source>
</evidence>
<dbReference type="PANTHER" id="PTHR43185:SF1">
    <property type="entry name" value="FE(2+) TRANSPORTER FEOB"/>
    <property type="match status" value="1"/>
</dbReference>
<dbReference type="Pfam" id="PF07670">
    <property type="entry name" value="Gate"/>
    <property type="match status" value="2"/>
</dbReference>
<dbReference type="InterPro" id="IPR011642">
    <property type="entry name" value="Gate_dom"/>
</dbReference>
<evidence type="ECO:0000256" key="10">
    <source>
        <dbReference type="ARBA" id="ARBA00023134"/>
    </source>
</evidence>
<dbReference type="Pfam" id="PF02421">
    <property type="entry name" value="FeoB_N"/>
    <property type="match status" value="1"/>
</dbReference>
<evidence type="ECO:0000256" key="1">
    <source>
        <dbReference type="ARBA" id="ARBA00004651"/>
    </source>
</evidence>
<keyword evidence="3" id="KW-1003">Cell membrane</keyword>
<reference evidence="15" key="1">
    <citation type="submission" date="2023-07" db="EMBL/GenBank/DDBJ databases">
        <title>Two novel species in the genus Flavivirga.</title>
        <authorList>
            <person name="Kwon K."/>
        </authorList>
    </citation>
    <scope>NUCLEOTIDE SEQUENCE</scope>
    <source>
        <strain evidence="15">KACC 14157</strain>
    </source>
</reference>
<evidence type="ECO:0000256" key="2">
    <source>
        <dbReference type="ARBA" id="ARBA00022448"/>
    </source>
</evidence>
<evidence type="ECO:0000313" key="16">
    <source>
        <dbReference type="Proteomes" id="UP001176891"/>
    </source>
</evidence>
<keyword evidence="9" id="KW-0406">Ion transport</keyword>
<keyword evidence="8 13" id="KW-0408">Iron</keyword>
<evidence type="ECO:0000256" key="6">
    <source>
        <dbReference type="ARBA" id="ARBA00022741"/>
    </source>
</evidence>
<keyword evidence="2 13" id="KW-0813">Transport</keyword>
<feature type="transmembrane region" description="Helical" evidence="13">
    <location>
        <begin position="677"/>
        <end position="698"/>
    </location>
</feature>
<keyword evidence="11 13" id="KW-0472">Membrane</keyword>
<dbReference type="RefSeq" id="WP_303282724.1">
    <property type="nucleotide sequence ID" value="NZ_BAABCZ010000009.1"/>
</dbReference>
<dbReference type="InterPro" id="IPR030389">
    <property type="entry name" value="G_FEOB_dom"/>
</dbReference>
<dbReference type="PRINTS" id="PR00326">
    <property type="entry name" value="GTP1OBG"/>
</dbReference>
<organism evidence="15 16">
    <name type="scientific">Flavivirga amylovorans</name>
    <dbReference type="NCBI Taxonomy" id="870486"/>
    <lineage>
        <taxon>Bacteria</taxon>
        <taxon>Pseudomonadati</taxon>
        <taxon>Bacteroidota</taxon>
        <taxon>Flavobacteriia</taxon>
        <taxon>Flavobacteriales</taxon>
        <taxon>Flavobacteriaceae</taxon>
        <taxon>Flavivirga</taxon>
    </lineage>
</organism>